<evidence type="ECO:0000313" key="2">
    <source>
        <dbReference type="EMBL" id="MBM6738740.1"/>
    </source>
</evidence>
<protein>
    <recommendedName>
        <fullName evidence="1">Nucleotide modification associated domain-containing protein</fullName>
    </recommendedName>
</protein>
<comment type="caution">
    <text evidence="2">The sequence shown here is derived from an EMBL/GenBank/DDBJ whole genome shotgun (WGS) entry which is preliminary data.</text>
</comment>
<dbReference type="InterPro" id="IPR041180">
    <property type="entry name" value="Nmad2"/>
</dbReference>
<keyword evidence="3" id="KW-1185">Reference proteome</keyword>
<reference evidence="2 3" key="1">
    <citation type="journal article" date="2021" name="Sci. Rep.">
        <title>The distribution of antibiotic resistance genes in chicken gut microbiota commensals.</title>
        <authorList>
            <person name="Juricova H."/>
            <person name="Matiasovicova J."/>
            <person name="Kubasova T."/>
            <person name="Cejkova D."/>
            <person name="Rychlik I."/>
        </authorList>
    </citation>
    <scope>NUCLEOTIDE SEQUENCE [LARGE SCALE GENOMIC DNA]</scope>
    <source>
        <strain evidence="2 3">An773</strain>
    </source>
</reference>
<name>A0ABS2EAS5_9FIRM</name>
<sequence>MIVYEYVMKCDTGFAPNPFYGTCTLACCKPRIRKGIKNYLYEKVKENIKERIKLERSKPLG</sequence>
<evidence type="ECO:0000313" key="3">
    <source>
        <dbReference type="Proteomes" id="UP000716906"/>
    </source>
</evidence>
<proteinExistence type="predicted"/>
<organism evidence="2 3">
    <name type="scientific">Faecalicatena fissicatena</name>
    <dbReference type="NCBI Taxonomy" id="290055"/>
    <lineage>
        <taxon>Bacteria</taxon>
        <taxon>Bacillati</taxon>
        <taxon>Bacillota</taxon>
        <taxon>Clostridia</taxon>
        <taxon>Lachnospirales</taxon>
        <taxon>Lachnospiraceae</taxon>
        <taxon>Faecalicatena</taxon>
    </lineage>
</organism>
<dbReference type="RefSeq" id="WP_033125122.1">
    <property type="nucleotide sequence ID" value="NZ_JACLYY010000011.1"/>
</dbReference>
<dbReference type="EMBL" id="JACLYY010000011">
    <property type="protein sequence ID" value="MBM6738740.1"/>
    <property type="molecule type" value="Genomic_DNA"/>
</dbReference>
<dbReference type="Pfam" id="PF18753">
    <property type="entry name" value="Nmad2"/>
    <property type="match status" value="1"/>
</dbReference>
<dbReference type="Proteomes" id="UP000716906">
    <property type="component" value="Unassembled WGS sequence"/>
</dbReference>
<accession>A0ABS2EAS5</accession>
<gene>
    <name evidence="2" type="ORF">H7U36_11640</name>
</gene>
<evidence type="ECO:0000259" key="1">
    <source>
        <dbReference type="Pfam" id="PF18753"/>
    </source>
</evidence>
<feature type="domain" description="Nucleotide modification associated" evidence="1">
    <location>
        <begin position="3"/>
        <end position="35"/>
    </location>
</feature>